<accession>A0A2X0V4W3</accession>
<dbReference type="PANTHER" id="PTHR30035">
    <property type="entry name" value="LIPOPROTEIN VACJ-RELATED"/>
    <property type="match status" value="1"/>
</dbReference>
<dbReference type="RefSeq" id="WP_113743714.1">
    <property type="nucleotide sequence ID" value="NZ_UAPV01000001.1"/>
</dbReference>
<dbReference type="AlphaFoldDB" id="A0A2X0V4W3"/>
<dbReference type="PRINTS" id="PR01805">
    <property type="entry name" value="VACJLIPOPROT"/>
</dbReference>
<dbReference type="Proteomes" id="UP000250086">
    <property type="component" value="Unassembled WGS sequence"/>
</dbReference>
<dbReference type="PANTHER" id="PTHR30035:SF3">
    <property type="entry name" value="INTERMEMBRANE PHOSPHOLIPID TRANSPORT SYSTEM LIPOPROTEIN MLAA"/>
    <property type="match status" value="1"/>
</dbReference>
<proteinExistence type="inferred from homology"/>
<protein>
    <submittedName>
        <fullName evidence="3">Probable phospholipid-binding lipoprotein mlaA</fullName>
    </submittedName>
</protein>
<evidence type="ECO:0000313" key="4">
    <source>
        <dbReference type="Proteomes" id="UP000250086"/>
    </source>
</evidence>
<evidence type="ECO:0000256" key="1">
    <source>
        <dbReference type="ARBA" id="ARBA00010634"/>
    </source>
</evidence>
<comment type="similarity">
    <text evidence="1">Belongs to the MlaA family.</text>
</comment>
<keyword evidence="4" id="KW-1185">Reference proteome</keyword>
<keyword evidence="2" id="KW-0732">Signal</keyword>
<keyword evidence="3" id="KW-0449">Lipoprotein</keyword>
<dbReference type="GO" id="GO:0016020">
    <property type="term" value="C:membrane"/>
    <property type="evidence" value="ECO:0007669"/>
    <property type="project" value="InterPro"/>
</dbReference>
<dbReference type="InterPro" id="IPR007428">
    <property type="entry name" value="MlaA"/>
</dbReference>
<dbReference type="EMBL" id="UAPV01000001">
    <property type="protein sequence ID" value="SPT69554.1"/>
    <property type="molecule type" value="Genomic_DNA"/>
</dbReference>
<evidence type="ECO:0000256" key="2">
    <source>
        <dbReference type="ARBA" id="ARBA00022729"/>
    </source>
</evidence>
<dbReference type="GO" id="GO:0120010">
    <property type="term" value="P:intermembrane phospholipid transfer"/>
    <property type="evidence" value="ECO:0007669"/>
    <property type="project" value="TreeGrafter"/>
</dbReference>
<evidence type="ECO:0000313" key="3">
    <source>
        <dbReference type="EMBL" id="SPT69554.1"/>
    </source>
</evidence>
<name>A0A2X0V4W3_9GAMM</name>
<reference evidence="3 4" key="1">
    <citation type="submission" date="2018-06" db="EMBL/GenBank/DDBJ databases">
        <authorList>
            <consortium name="Pathogen Informatics"/>
            <person name="Doyle S."/>
        </authorList>
    </citation>
    <scope>NUCLEOTIDE SEQUENCE [LARGE SCALE GENOMIC DNA]</scope>
    <source>
        <strain evidence="3 4">NCTC13093</strain>
    </source>
</reference>
<organism evidence="3 4">
    <name type="scientific">Anaerobiospirillum thomasii</name>
    <dbReference type="NCBI Taxonomy" id="179995"/>
    <lineage>
        <taxon>Bacteria</taxon>
        <taxon>Pseudomonadati</taxon>
        <taxon>Pseudomonadota</taxon>
        <taxon>Gammaproteobacteria</taxon>
        <taxon>Aeromonadales</taxon>
        <taxon>Succinivibrionaceae</taxon>
        <taxon>Anaerobiospirillum</taxon>
    </lineage>
</organism>
<sequence>MYFYITGACPGWCCKSNVTASDKCSKSPRQTSVQNSEKSYNYGYSLLAGSAIDSLERANRGGFYLNYDIFDSYLLRPVAHGYAALPVFVQDGVGNFLTNIDDVTSTVDNIFVLRFKDSLTSLSRVLINSTIGIGGLFDVAGSFGIERKPMSMATVFGIWGQQQGPYLMIPVYGPTTGRALQGNTIDSAPFFFTPWYVNAVHFALSGIHARAALIEQEGLVDNAIDPYVQTRDFYLMYQQGQVNKAMGIDAPVLKEENLDDEFLDEIDG</sequence>
<gene>
    <name evidence="3" type="primary">mlaA</name>
    <name evidence="3" type="ORF">NCTC13093_00931</name>
</gene>
<dbReference type="Pfam" id="PF04333">
    <property type="entry name" value="MlaA"/>
    <property type="match status" value="1"/>
</dbReference>